<evidence type="ECO:0000256" key="4">
    <source>
        <dbReference type="ARBA" id="ARBA00005985"/>
    </source>
</evidence>
<evidence type="ECO:0000256" key="1">
    <source>
        <dbReference type="ARBA" id="ARBA00001946"/>
    </source>
</evidence>
<accession>A0A9N9M0N2</accession>
<dbReference type="GO" id="GO:0008412">
    <property type="term" value="F:4-hydroxybenzoate polyprenyltransferase activity"/>
    <property type="evidence" value="ECO:0007669"/>
    <property type="project" value="TreeGrafter"/>
</dbReference>
<dbReference type="InterPro" id="IPR044878">
    <property type="entry name" value="UbiA_sf"/>
</dbReference>
<evidence type="ECO:0000313" key="10">
    <source>
        <dbReference type="EMBL" id="CAG8981862.1"/>
    </source>
</evidence>
<evidence type="ECO:0000256" key="9">
    <source>
        <dbReference type="SAM" id="Phobius"/>
    </source>
</evidence>
<keyword evidence="6 9" id="KW-0812">Transmembrane</keyword>
<keyword evidence="7 9" id="KW-1133">Transmembrane helix</keyword>
<dbReference type="GO" id="GO:0005743">
    <property type="term" value="C:mitochondrial inner membrane"/>
    <property type="evidence" value="ECO:0007669"/>
    <property type="project" value="TreeGrafter"/>
</dbReference>
<comment type="cofactor">
    <cofactor evidence="1">
        <name>Mg(2+)</name>
        <dbReference type="ChEBI" id="CHEBI:18420"/>
    </cofactor>
</comment>
<dbReference type="PANTHER" id="PTHR11048">
    <property type="entry name" value="PRENYLTRANSFERASES"/>
    <property type="match status" value="1"/>
</dbReference>
<dbReference type="AlphaFoldDB" id="A0A9N9M0N2"/>
<dbReference type="Proteomes" id="UP000701801">
    <property type="component" value="Unassembled WGS sequence"/>
</dbReference>
<dbReference type="PANTHER" id="PTHR11048:SF28">
    <property type="entry name" value="4-HYDROXYBENZOATE POLYPRENYLTRANSFERASE, MITOCHONDRIAL"/>
    <property type="match status" value="1"/>
</dbReference>
<gene>
    <name evidence="10" type="ORF">HYALB_00009538</name>
</gene>
<feature type="transmembrane region" description="Helical" evidence="9">
    <location>
        <begin position="196"/>
        <end position="222"/>
    </location>
</feature>
<feature type="transmembrane region" description="Helical" evidence="9">
    <location>
        <begin position="243"/>
        <end position="264"/>
    </location>
</feature>
<dbReference type="InterPro" id="IPR000537">
    <property type="entry name" value="UbiA_prenyltransferase"/>
</dbReference>
<keyword evidence="5" id="KW-0808">Transferase</keyword>
<protein>
    <submittedName>
        <fullName evidence="10">Uncharacterized protein</fullName>
    </submittedName>
</protein>
<name>A0A9N9M0N2_9HELO</name>
<dbReference type="Gene3D" id="1.10.357.140">
    <property type="entry name" value="UbiA prenyltransferase"/>
    <property type="match status" value="1"/>
</dbReference>
<evidence type="ECO:0000256" key="6">
    <source>
        <dbReference type="ARBA" id="ARBA00022692"/>
    </source>
</evidence>
<proteinExistence type="inferred from homology"/>
<sequence>MGVPYKKSASLSNQYGGLHASRWVDLLSKSWIPFIQLARLDPSAALFLIYFPHLFGILQAANNNNSQVSEVLRVCVLLLAGSFFFSNTAHTWNDLVDSPIDKQVAQTKNRPIPRGDISLFKAFLFANSQAFGAAFFLLFFSPTTALATLPTIIGTAYYPWAKRHTHFAQVVLGLCLAWGIVVGNAAIGIQNPWKETGIFLLVLASTLWTVIYDTIYACQDIVDDKKIGVKSMAVLFGDSTKGLLWVMFFLMEGVLNGIVSTRVIHHEDRSFAFLVTMDIVKGESFFKQKPPLHFHANQDKYIQAVEVRMGIKIEGRELILVPGEKEHCIKAWENHRSYPLVTAQQEPGCNFVLSTFDAGGTYVSLPAWVPFSSSVSQMLGVIVGRWVGGLLGYQPFYQKYSADWGLACRQMKLSFFQRRFAETH</sequence>
<comment type="pathway">
    <text evidence="3">Secondary metabolite biosynthesis.</text>
</comment>
<comment type="subcellular location">
    <subcellularLocation>
        <location evidence="2">Membrane</location>
        <topology evidence="2">Multi-pass membrane protein</topology>
    </subcellularLocation>
</comment>
<dbReference type="Pfam" id="PF01040">
    <property type="entry name" value="UbiA"/>
    <property type="match status" value="1"/>
</dbReference>
<evidence type="ECO:0000256" key="7">
    <source>
        <dbReference type="ARBA" id="ARBA00022989"/>
    </source>
</evidence>
<evidence type="ECO:0000313" key="11">
    <source>
        <dbReference type="Proteomes" id="UP000701801"/>
    </source>
</evidence>
<dbReference type="OrthoDB" id="18170at2759"/>
<evidence type="ECO:0000256" key="3">
    <source>
        <dbReference type="ARBA" id="ARBA00005179"/>
    </source>
</evidence>
<evidence type="ECO:0000256" key="5">
    <source>
        <dbReference type="ARBA" id="ARBA00022679"/>
    </source>
</evidence>
<feature type="transmembrane region" description="Helical" evidence="9">
    <location>
        <begin position="170"/>
        <end position="190"/>
    </location>
</feature>
<evidence type="ECO:0000256" key="8">
    <source>
        <dbReference type="ARBA" id="ARBA00023136"/>
    </source>
</evidence>
<dbReference type="FunFam" id="1.10.357.140:FF:000008">
    <property type="entry name" value="4-hydroxybenzoate octaprenyltransferase"/>
    <property type="match status" value="1"/>
</dbReference>
<dbReference type="EMBL" id="CAJVRM010000529">
    <property type="protein sequence ID" value="CAG8981862.1"/>
    <property type="molecule type" value="Genomic_DNA"/>
</dbReference>
<organism evidence="10 11">
    <name type="scientific">Hymenoscyphus albidus</name>
    <dbReference type="NCBI Taxonomy" id="595503"/>
    <lineage>
        <taxon>Eukaryota</taxon>
        <taxon>Fungi</taxon>
        <taxon>Dikarya</taxon>
        <taxon>Ascomycota</taxon>
        <taxon>Pezizomycotina</taxon>
        <taxon>Leotiomycetes</taxon>
        <taxon>Helotiales</taxon>
        <taxon>Helotiaceae</taxon>
        <taxon>Hymenoscyphus</taxon>
    </lineage>
</organism>
<dbReference type="Gene3D" id="1.20.120.1780">
    <property type="entry name" value="UbiA prenyltransferase"/>
    <property type="match status" value="1"/>
</dbReference>
<keyword evidence="11" id="KW-1185">Reference proteome</keyword>
<evidence type="ECO:0000256" key="2">
    <source>
        <dbReference type="ARBA" id="ARBA00004141"/>
    </source>
</evidence>
<dbReference type="GO" id="GO:0006744">
    <property type="term" value="P:ubiquinone biosynthetic process"/>
    <property type="evidence" value="ECO:0007669"/>
    <property type="project" value="TreeGrafter"/>
</dbReference>
<reference evidence="10" key="1">
    <citation type="submission" date="2021-07" db="EMBL/GenBank/DDBJ databases">
        <authorList>
            <person name="Durling M."/>
        </authorList>
    </citation>
    <scope>NUCLEOTIDE SEQUENCE</scope>
</reference>
<dbReference type="CDD" id="cd13959">
    <property type="entry name" value="PT_UbiA_COQ2"/>
    <property type="match status" value="1"/>
</dbReference>
<comment type="similarity">
    <text evidence="4">Belongs to the UbiA prenyltransferase family.</text>
</comment>
<dbReference type="InterPro" id="IPR039653">
    <property type="entry name" value="Prenyltransferase"/>
</dbReference>
<comment type="caution">
    <text evidence="10">The sequence shown here is derived from an EMBL/GenBank/DDBJ whole genome shotgun (WGS) entry which is preliminary data.</text>
</comment>
<feature type="transmembrane region" description="Helical" evidence="9">
    <location>
        <begin position="130"/>
        <end position="158"/>
    </location>
</feature>
<keyword evidence="8 9" id="KW-0472">Membrane</keyword>